<feature type="region of interest" description="Disordered" evidence="15">
    <location>
        <begin position="71"/>
        <end position="93"/>
    </location>
</feature>
<feature type="compositionally biased region" description="Basic and acidic residues" evidence="15">
    <location>
        <begin position="84"/>
        <end position="93"/>
    </location>
</feature>
<dbReference type="Gene3D" id="1.10.10.10">
    <property type="entry name" value="Winged helix-like DNA-binding domain superfamily/Winged helix DNA-binding domain"/>
    <property type="match status" value="1"/>
</dbReference>
<evidence type="ECO:0000256" key="1">
    <source>
        <dbReference type="ARBA" id="ARBA00007484"/>
    </source>
</evidence>
<reference evidence="19 21" key="2">
    <citation type="journal article" date="2018" name="Syst. Appl. Microbiol.">
        <title>Characterization and high-quality draft genome sequence of Herbivorax saccincola A7, an anaerobic, alkaliphilic, thermophilic, cellulolytic, and xylanolytic bacterium.</title>
        <authorList>
            <person name="Aikawa S."/>
            <person name="Baramee S."/>
            <person name="Sermsathanaswadi J."/>
            <person name="Thianheng P."/>
            <person name="Tachaapaikoon C."/>
            <person name="Shikata A."/>
            <person name="Waeonukul R."/>
            <person name="Pason P."/>
            <person name="Ratanakhanokchai K."/>
            <person name="Kosugi A."/>
        </authorList>
    </citation>
    <scope>NUCLEOTIDE SEQUENCE [LARGE SCALE GENOMIC DNA]</scope>
    <source>
        <strain evidence="19 21">A7</strain>
    </source>
</reference>
<dbReference type="PANTHER" id="PTHR33516">
    <property type="entry name" value="LEXA REPRESSOR"/>
    <property type="match status" value="1"/>
</dbReference>
<evidence type="ECO:0000313" key="18">
    <source>
        <dbReference type="EMBL" id="AUG57621.1"/>
    </source>
</evidence>
<evidence type="ECO:0000313" key="20">
    <source>
        <dbReference type="Proteomes" id="UP000233534"/>
    </source>
</evidence>
<dbReference type="InterPro" id="IPR006199">
    <property type="entry name" value="LexA_DNA-bd_dom"/>
</dbReference>
<dbReference type="GO" id="GO:0009432">
    <property type="term" value="P:SOS response"/>
    <property type="evidence" value="ECO:0007669"/>
    <property type="project" value="UniProtKB-UniRule"/>
</dbReference>
<comment type="catalytic activity">
    <reaction evidence="13">
        <text>Hydrolysis of Ala-|-Gly bond in repressor LexA.</text>
        <dbReference type="EC" id="3.4.21.88"/>
    </reaction>
</comment>
<dbReference type="InterPro" id="IPR036390">
    <property type="entry name" value="WH_DNA-bd_sf"/>
</dbReference>
<dbReference type="RefSeq" id="WP_101301174.1">
    <property type="nucleotide sequence ID" value="NZ_CP025197.1"/>
</dbReference>
<dbReference type="OrthoDB" id="9802364at2"/>
<dbReference type="GO" id="GO:0006260">
    <property type="term" value="P:DNA replication"/>
    <property type="evidence" value="ECO:0007669"/>
    <property type="project" value="UniProtKB-UniRule"/>
</dbReference>
<dbReference type="Proteomes" id="UP000239720">
    <property type="component" value="Unassembled WGS sequence"/>
</dbReference>
<evidence type="ECO:0000313" key="21">
    <source>
        <dbReference type="Proteomes" id="UP000239720"/>
    </source>
</evidence>
<feature type="domain" description="Peptidase S24/S26A/S26B/S26C" evidence="16">
    <location>
        <begin position="107"/>
        <end position="220"/>
    </location>
</feature>
<dbReference type="HAMAP" id="MF_00015">
    <property type="entry name" value="LexA"/>
    <property type="match status" value="1"/>
</dbReference>
<comment type="function">
    <text evidence="13">Represses a number of genes involved in the response to DNA damage (SOS response), including recA and lexA. In the presence of single-stranded DNA, RecA interacts with LexA causing an autocatalytic cleavage which disrupts the DNA-binding part of LexA, leading to derepression of the SOS regulon and eventually DNA repair.</text>
</comment>
<evidence type="ECO:0000256" key="5">
    <source>
        <dbReference type="ARBA" id="ARBA00022763"/>
    </source>
</evidence>
<gene>
    <name evidence="18" type="primary">lexA2</name>
    <name evidence="13" type="synonym">lexA</name>
    <name evidence="19" type="ORF">B9R14_12700</name>
    <name evidence="18" type="ORF">HVS_08565</name>
</gene>
<dbReference type="InterPro" id="IPR006200">
    <property type="entry name" value="LexA"/>
</dbReference>
<evidence type="ECO:0000256" key="9">
    <source>
        <dbReference type="ARBA" id="ARBA00023125"/>
    </source>
</evidence>
<evidence type="ECO:0000259" key="17">
    <source>
        <dbReference type="Pfam" id="PF01726"/>
    </source>
</evidence>
<dbReference type="EMBL" id="CP025197">
    <property type="protein sequence ID" value="AUG57621.1"/>
    <property type="molecule type" value="Genomic_DNA"/>
</dbReference>
<dbReference type="GO" id="GO:0003677">
    <property type="term" value="F:DNA binding"/>
    <property type="evidence" value="ECO:0007669"/>
    <property type="project" value="UniProtKB-UniRule"/>
</dbReference>
<dbReference type="GO" id="GO:0045892">
    <property type="term" value="P:negative regulation of DNA-templated transcription"/>
    <property type="evidence" value="ECO:0007669"/>
    <property type="project" value="UniProtKB-UniRule"/>
</dbReference>
<dbReference type="KEGG" id="hsc:HVS_08565"/>
<dbReference type="InterPro" id="IPR015927">
    <property type="entry name" value="Peptidase_S24_S26A/B/C"/>
</dbReference>
<keyword evidence="6 13" id="KW-0378">Hydrolase</keyword>
<evidence type="ECO:0000256" key="10">
    <source>
        <dbReference type="ARBA" id="ARBA00023163"/>
    </source>
</evidence>
<evidence type="ECO:0000256" key="15">
    <source>
        <dbReference type="SAM" id="MobiDB-lite"/>
    </source>
</evidence>
<dbReference type="InterPro" id="IPR006197">
    <property type="entry name" value="Peptidase_S24_LexA"/>
</dbReference>
<dbReference type="GO" id="GO:0006281">
    <property type="term" value="P:DNA repair"/>
    <property type="evidence" value="ECO:0007669"/>
    <property type="project" value="UniProtKB-UniRule"/>
</dbReference>
<evidence type="ECO:0000256" key="2">
    <source>
        <dbReference type="ARBA" id="ARBA00011738"/>
    </source>
</evidence>
<dbReference type="CDD" id="cd06529">
    <property type="entry name" value="S24_LexA-like"/>
    <property type="match status" value="1"/>
</dbReference>
<dbReference type="EMBL" id="NEMB01000003">
    <property type="protein sequence ID" value="PQQ67521.1"/>
    <property type="molecule type" value="Genomic_DNA"/>
</dbReference>
<dbReference type="InterPro" id="IPR039418">
    <property type="entry name" value="LexA-like"/>
</dbReference>
<dbReference type="Proteomes" id="UP000233534">
    <property type="component" value="Chromosome"/>
</dbReference>
<dbReference type="FunFam" id="2.10.109.10:FF:000001">
    <property type="entry name" value="LexA repressor"/>
    <property type="match status" value="1"/>
</dbReference>
<dbReference type="Gene3D" id="2.10.109.10">
    <property type="entry name" value="Umud Fragment, subunit A"/>
    <property type="match status" value="1"/>
</dbReference>
<keyword evidence="10 13" id="KW-0804">Transcription</keyword>
<dbReference type="GO" id="GO:0004252">
    <property type="term" value="F:serine-type endopeptidase activity"/>
    <property type="evidence" value="ECO:0007669"/>
    <property type="project" value="UniProtKB-UniRule"/>
</dbReference>
<keyword evidence="5 13" id="KW-0227">DNA damage</keyword>
<dbReference type="InterPro" id="IPR036388">
    <property type="entry name" value="WH-like_DNA-bd_sf"/>
</dbReference>
<evidence type="ECO:0000256" key="3">
    <source>
        <dbReference type="ARBA" id="ARBA00022491"/>
    </source>
</evidence>
<evidence type="ECO:0000259" key="16">
    <source>
        <dbReference type="Pfam" id="PF00717"/>
    </source>
</evidence>
<feature type="active site" description="For autocatalytic cleavage activity" evidence="13">
    <location>
        <position position="149"/>
    </location>
</feature>
<dbReference type="PANTHER" id="PTHR33516:SF2">
    <property type="entry name" value="LEXA REPRESSOR-RELATED"/>
    <property type="match status" value="1"/>
</dbReference>
<name>A0A2K9EM03_9FIRM</name>
<dbReference type="PRINTS" id="PR00726">
    <property type="entry name" value="LEXASERPTASE"/>
</dbReference>
<evidence type="ECO:0000256" key="12">
    <source>
        <dbReference type="ARBA" id="ARBA00023236"/>
    </source>
</evidence>
<keyword evidence="12 13" id="KW-0742">SOS response</keyword>
<keyword evidence="11 13" id="KW-0234">DNA repair</keyword>
<evidence type="ECO:0000256" key="4">
    <source>
        <dbReference type="ARBA" id="ARBA00022705"/>
    </source>
</evidence>
<evidence type="ECO:0000256" key="13">
    <source>
        <dbReference type="HAMAP-Rule" id="MF_00015"/>
    </source>
</evidence>
<comment type="similarity">
    <text evidence="1 13 14">Belongs to the peptidase S24 family.</text>
</comment>
<reference evidence="18 20" key="1">
    <citation type="submission" date="2017-12" db="EMBL/GenBank/DDBJ databases">
        <title>Complete genome sequence of Herbivorax saccincola GGR1, a novel Cellulosome-producing hydrolytic bacterium in a thermophilic biogas plant, established by Illumina and Nanopore MinION sequencing.</title>
        <authorList>
            <person name="Pechtl A."/>
            <person name="Ruckert C."/>
            <person name="Koeck D.E."/>
            <person name="Maus I."/>
            <person name="Winkler A."/>
            <person name="Kalinowski J."/>
            <person name="Puhler A."/>
            <person name="Schwarz W.W."/>
            <person name="Zverlov V.V."/>
            <person name="Schluter A."/>
            <person name="Liebl W."/>
        </authorList>
    </citation>
    <scope>NUCLEOTIDE SEQUENCE [LARGE SCALE GENOMIC DNA]</scope>
    <source>
        <strain evidence="18">GGR1</strain>
        <strain evidence="20">SR1</strain>
    </source>
</reference>
<protein>
    <recommendedName>
        <fullName evidence="13">LexA repressor</fullName>
        <ecNumber evidence="13">3.4.21.88</ecNumber>
    </recommendedName>
</protein>
<dbReference type="SUPFAM" id="SSF51306">
    <property type="entry name" value="LexA/Signal peptidase"/>
    <property type="match status" value="1"/>
</dbReference>
<dbReference type="AlphaFoldDB" id="A0A2K9EM03"/>
<evidence type="ECO:0000256" key="14">
    <source>
        <dbReference type="RuleBase" id="RU003991"/>
    </source>
</evidence>
<evidence type="ECO:0000256" key="8">
    <source>
        <dbReference type="ARBA" id="ARBA00023015"/>
    </source>
</evidence>
<accession>A0A2K9EM03</accession>
<dbReference type="InterPro" id="IPR036286">
    <property type="entry name" value="LexA/Signal_pep-like_sf"/>
</dbReference>
<comment type="subunit">
    <text evidence="2 13">Homodimer.</text>
</comment>
<feature type="DNA-binding region" description="H-T-H motif" evidence="13">
    <location>
        <begin position="29"/>
        <end position="49"/>
    </location>
</feature>
<dbReference type="SUPFAM" id="SSF46785">
    <property type="entry name" value="Winged helix' DNA-binding domain"/>
    <property type="match status" value="1"/>
</dbReference>
<feature type="domain" description="LexA repressor DNA-binding" evidence="17">
    <location>
        <begin position="3"/>
        <end position="66"/>
    </location>
</feature>
<dbReference type="Pfam" id="PF01726">
    <property type="entry name" value="LexA_DNA_bind"/>
    <property type="match status" value="1"/>
</dbReference>
<dbReference type="GO" id="GO:0006508">
    <property type="term" value="P:proteolysis"/>
    <property type="evidence" value="ECO:0007669"/>
    <property type="project" value="InterPro"/>
</dbReference>
<feature type="active site" description="For autocatalytic cleavage activity" evidence="13">
    <location>
        <position position="186"/>
    </location>
</feature>
<evidence type="ECO:0000256" key="7">
    <source>
        <dbReference type="ARBA" id="ARBA00022813"/>
    </source>
</evidence>
<dbReference type="FunFam" id="1.10.10.10:FF:000009">
    <property type="entry name" value="LexA repressor"/>
    <property type="match status" value="1"/>
</dbReference>
<dbReference type="InterPro" id="IPR050077">
    <property type="entry name" value="LexA_repressor"/>
</dbReference>
<keyword evidence="7 13" id="KW-0068">Autocatalytic cleavage</keyword>
<sequence length="226" mass="25371">MKNKLTKKQQEILDFLNKEIEAKGYPPSVREICKAVGLKSTSTVHSYLTKLEEKGYIVKGPAKSRALRVVKGSKGENLENSNKNFDDNKNDNHKKDYYSKKELVEVPIVGKVTAGQPILAVENIEDTFPLPLDFVQNSSAFMLKVSGDSMIEAGILDNDYILVRQQSTAVNGDIVVALIGDEATVKTFYREKEHIRLQPENKYLDPIIVKEDLTILGKVIGVFRKM</sequence>
<keyword evidence="4 13" id="KW-0235">DNA replication</keyword>
<dbReference type="NCBIfam" id="TIGR00498">
    <property type="entry name" value="lexA"/>
    <property type="match status" value="1"/>
</dbReference>
<feature type="site" description="Cleavage; by autolysis" evidence="13">
    <location>
        <begin position="114"/>
        <end position="115"/>
    </location>
</feature>
<keyword evidence="9 13" id="KW-0238">DNA-binding</keyword>
<dbReference type="Pfam" id="PF00717">
    <property type="entry name" value="Peptidase_S24"/>
    <property type="match status" value="1"/>
</dbReference>
<dbReference type="EC" id="3.4.21.88" evidence="13"/>
<evidence type="ECO:0000256" key="11">
    <source>
        <dbReference type="ARBA" id="ARBA00023204"/>
    </source>
</evidence>
<keyword evidence="20" id="KW-1185">Reference proteome</keyword>
<evidence type="ECO:0000313" key="19">
    <source>
        <dbReference type="EMBL" id="PQQ67521.1"/>
    </source>
</evidence>
<proteinExistence type="inferred from homology"/>
<keyword evidence="8 13" id="KW-0805">Transcription regulation</keyword>
<keyword evidence="3 13" id="KW-0678">Repressor</keyword>
<evidence type="ECO:0000256" key="6">
    <source>
        <dbReference type="ARBA" id="ARBA00022801"/>
    </source>
</evidence>
<organism evidence="18 20">
    <name type="scientific">Acetivibrio saccincola</name>
    <dbReference type="NCBI Taxonomy" id="1677857"/>
    <lineage>
        <taxon>Bacteria</taxon>
        <taxon>Bacillati</taxon>
        <taxon>Bacillota</taxon>
        <taxon>Clostridia</taxon>
        <taxon>Eubacteriales</taxon>
        <taxon>Oscillospiraceae</taxon>
        <taxon>Acetivibrio</taxon>
    </lineage>
</organism>